<protein>
    <submittedName>
        <fullName evidence="8">Bifunctional folypolyglutamate synthetase / dihydrofolate synthetase</fullName>
        <ecNumber evidence="8">6.3.2.12</ecNumber>
        <ecNumber evidence="8">6.3.2.17</ecNumber>
    </submittedName>
</protein>
<dbReference type="SUPFAM" id="SSF53623">
    <property type="entry name" value="MurD-like peptide ligases, catalytic domain"/>
    <property type="match status" value="1"/>
</dbReference>
<dbReference type="PANTHER" id="PTHR11136:SF0">
    <property type="entry name" value="DIHYDROFOLATE SYNTHETASE-RELATED"/>
    <property type="match status" value="1"/>
</dbReference>
<dbReference type="EC" id="6.3.2.12" evidence="8"/>
<evidence type="ECO:0000256" key="4">
    <source>
        <dbReference type="ARBA" id="ARBA00022741"/>
    </source>
</evidence>
<keyword evidence="2 8" id="KW-0436">Ligase</keyword>
<proteinExistence type="inferred from homology"/>
<gene>
    <name evidence="8" type="primary">folC</name>
    <name evidence="8" type="ORF">CVIC8964_0512</name>
</gene>
<dbReference type="GO" id="GO:0046654">
    <property type="term" value="P:tetrahydrofolate biosynthetic process"/>
    <property type="evidence" value="ECO:0007669"/>
    <property type="project" value="UniProtKB-UniPathway"/>
</dbReference>
<evidence type="ECO:0000256" key="1">
    <source>
        <dbReference type="ARBA" id="ARBA00008276"/>
    </source>
</evidence>
<dbReference type="NCBIfam" id="TIGR01499">
    <property type="entry name" value="folC"/>
    <property type="match status" value="1"/>
</dbReference>
<dbReference type="InterPro" id="IPR036565">
    <property type="entry name" value="Mur-like_cat_sf"/>
</dbReference>
<evidence type="ECO:0000259" key="7">
    <source>
        <dbReference type="Pfam" id="PF08245"/>
    </source>
</evidence>
<keyword evidence="6" id="KW-0460">Magnesium</keyword>
<sequence length="388" mass="44065">MDYEIFLNSKPLYYDEIDYKRFPNIYEKIKSKLNPPKIIHIIGTNGKGSSGRFLTQILSSCSKVGHYTSPHIFDFSERFYSSCSTIGKDELNLAHTKLLDIFNLFSDGDKMIESLSYFEWATLMAVVLFKEYDYLVMEAGMGGEYDATNVFDKSLSIFTPIGLDHTDMLGNSLEEIAKTKLNAMCDLALISSEFACMKLAKKIANDKGANLIIQKDIFANEIDIYAKRFNLPKFLQANLSLAVNAANILGVNNLSNIILNLDALNLKGRCQKIKNNLIIDVGHNAHAAKAIAKYLQDISWSRVNLIYNAFDDKDIFGVLSSLKPFIGTIQIYKYQSQNRKLAVDKIIQVAKELEIECFEFVKLDENERYLLFGSFMLVENFIKAEIER</sequence>
<dbReference type="GO" id="GO:0046872">
    <property type="term" value="F:metal ion binding"/>
    <property type="evidence" value="ECO:0007669"/>
    <property type="project" value="UniProtKB-KW"/>
</dbReference>
<dbReference type="Proteomes" id="UP000194265">
    <property type="component" value="Chromosome"/>
</dbReference>
<accession>A0A1X9T0C3</accession>
<dbReference type="GO" id="GO:0005524">
    <property type="term" value="F:ATP binding"/>
    <property type="evidence" value="ECO:0007669"/>
    <property type="project" value="UniProtKB-KW"/>
</dbReference>
<feature type="domain" description="Mur ligase central" evidence="7">
    <location>
        <begin position="43"/>
        <end position="257"/>
    </location>
</feature>
<dbReference type="Gene3D" id="3.90.190.20">
    <property type="entry name" value="Mur ligase, C-terminal domain"/>
    <property type="match status" value="1"/>
</dbReference>
<dbReference type="SUPFAM" id="SSF53244">
    <property type="entry name" value="MurD-like peptide ligases, peptide-binding domain"/>
    <property type="match status" value="1"/>
</dbReference>
<dbReference type="GO" id="GO:0004326">
    <property type="term" value="F:tetrahydrofolylpolyglutamate synthase activity"/>
    <property type="evidence" value="ECO:0007669"/>
    <property type="project" value="UniProtKB-EC"/>
</dbReference>
<keyword evidence="3" id="KW-0479">Metal-binding</keyword>
<dbReference type="OrthoDB" id="9809356at2"/>
<evidence type="ECO:0000313" key="9">
    <source>
        <dbReference type="Proteomes" id="UP000194265"/>
    </source>
</evidence>
<dbReference type="UniPathway" id="UPA00077">
    <property type="reaction ID" value="UER00157"/>
</dbReference>
<dbReference type="EMBL" id="CP018791">
    <property type="protein sequence ID" value="ARR01931.1"/>
    <property type="molecule type" value="Genomic_DNA"/>
</dbReference>
<evidence type="ECO:0000256" key="2">
    <source>
        <dbReference type="ARBA" id="ARBA00022598"/>
    </source>
</evidence>
<dbReference type="EC" id="6.3.2.17" evidence="8"/>
<dbReference type="AlphaFoldDB" id="A0A1X9T0C3"/>
<organism evidence="8 9">
    <name type="scientific">Campylobacter vicugnae</name>
    <dbReference type="NCBI Taxonomy" id="1660076"/>
    <lineage>
        <taxon>Bacteria</taxon>
        <taxon>Pseudomonadati</taxon>
        <taxon>Campylobacterota</taxon>
        <taxon>Epsilonproteobacteria</taxon>
        <taxon>Campylobacterales</taxon>
        <taxon>Campylobacteraceae</taxon>
        <taxon>Campylobacter</taxon>
    </lineage>
</organism>
<dbReference type="RefSeq" id="WP_086333486.1">
    <property type="nucleotide sequence ID" value="NZ_CP018791.1"/>
</dbReference>
<evidence type="ECO:0000256" key="5">
    <source>
        <dbReference type="ARBA" id="ARBA00022840"/>
    </source>
</evidence>
<dbReference type="PANTHER" id="PTHR11136">
    <property type="entry name" value="FOLYLPOLYGLUTAMATE SYNTHASE-RELATED"/>
    <property type="match status" value="1"/>
</dbReference>
<dbReference type="GO" id="GO:0008841">
    <property type="term" value="F:dihydrofolate synthase activity"/>
    <property type="evidence" value="ECO:0007669"/>
    <property type="project" value="UniProtKB-EC"/>
</dbReference>
<keyword evidence="5" id="KW-0067">ATP-binding</keyword>
<dbReference type="STRING" id="1660074.CVIC8964_0512"/>
<evidence type="ECO:0000256" key="3">
    <source>
        <dbReference type="ARBA" id="ARBA00022723"/>
    </source>
</evidence>
<name>A0A1X9T0C3_9BACT</name>
<comment type="similarity">
    <text evidence="1">Belongs to the folylpolyglutamate synthase family.</text>
</comment>
<evidence type="ECO:0000313" key="8">
    <source>
        <dbReference type="EMBL" id="ARR01931.1"/>
    </source>
</evidence>
<reference evidence="8 9" key="1">
    <citation type="journal article" date="2017" name="Genome Biol. Evol.">
        <title>Comparative Genomic Analysis Identifies a Campylobacter Clade Deficient in Selenium Metabolism.</title>
        <authorList>
            <person name="Miller W.G."/>
            <person name="Yee E."/>
            <person name="Lopes B.S."/>
            <person name="Chapman M.H."/>
            <person name="Huynh S."/>
            <person name="Bono J.L."/>
            <person name="Parker C.T."/>
            <person name="Strachan N.J.C."/>
            <person name="Forbes K.J."/>
        </authorList>
    </citation>
    <scope>NUCLEOTIDE SEQUENCE [LARGE SCALE GENOMIC DNA]</scope>
    <source>
        <strain evidence="8 9">RM8964</strain>
    </source>
</reference>
<dbReference type="InterPro" id="IPR013221">
    <property type="entry name" value="Mur_ligase_cen"/>
</dbReference>
<dbReference type="InterPro" id="IPR001645">
    <property type="entry name" value="Folylpolyglutamate_synth"/>
</dbReference>
<dbReference type="GO" id="GO:0005737">
    <property type="term" value="C:cytoplasm"/>
    <property type="evidence" value="ECO:0007669"/>
    <property type="project" value="TreeGrafter"/>
</dbReference>
<dbReference type="Gene3D" id="3.40.1190.10">
    <property type="entry name" value="Mur-like, catalytic domain"/>
    <property type="match status" value="1"/>
</dbReference>
<evidence type="ECO:0000256" key="6">
    <source>
        <dbReference type="ARBA" id="ARBA00022842"/>
    </source>
</evidence>
<keyword evidence="4" id="KW-0547">Nucleotide-binding</keyword>
<dbReference type="InterPro" id="IPR036615">
    <property type="entry name" value="Mur_ligase_C_dom_sf"/>
</dbReference>
<dbReference type="Pfam" id="PF08245">
    <property type="entry name" value="Mur_ligase_M"/>
    <property type="match status" value="1"/>
</dbReference>